<evidence type="ECO:0000313" key="1">
    <source>
        <dbReference type="EMBL" id="MFC4724612.1"/>
    </source>
</evidence>
<name>A0ABV9N8E7_9PROT</name>
<reference evidence="2" key="1">
    <citation type="journal article" date="2019" name="Int. J. Syst. Evol. Microbiol.">
        <title>The Global Catalogue of Microorganisms (GCM) 10K type strain sequencing project: providing services to taxonomists for standard genome sequencing and annotation.</title>
        <authorList>
            <consortium name="The Broad Institute Genomics Platform"/>
            <consortium name="The Broad Institute Genome Sequencing Center for Infectious Disease"/>
            <person name="Wu L."/>
            <person name="Ma J."/>
        </authorList>
    </citation>
    <scope>NUCLEOTIDE SEQUENCE [LARGE SCALE GENOMIC DNA]</scope>
    <source>
        <strain evidence="2">CCUG 62981</strain>
    </source>
</reference>
<accession>A0ABV9N8E7</accession>
<dbReference type="RefSeq" id="WP_371393765.1">
    <property type="nucleotide sequence ID" value="NZ_CP163421.1"/>
</dbReference>
<proteinExistence type="predicted"/>
<dbReference type="EMBL" id="JBHSGQ010000002">
    <property type="protein sequence ID" value="MFC4724612.1"/>
    <property type="molecule type" value="Genomic_DNA"/>
</dbReference>
<dbReference type="Proteomes" id="UP001596024">
    <property type="component" value="Unassembled WGS sequence"/>
</dbReference>
<gene>
    <name evidence="1" type="ORF">ACFPB0_04845</name>
</gene>
<evidence type="ECO:0000313" key="2">
    <source>
        <dbReference type="Proteomes" id="UP001596024"/>
    </source>
</evidence>
<organism evidence="1 2">
    <name type="scientific">Glycocaulis abyssi</name>
    <dbReference type="NCBI Taxonomy" id="1433403"/>
    <lineage>
        <taxon>Bacteria</taxon>
        <taxon>Pseudomonadati</taxon>
        <taxon>Pseudomonadota</taxon>
        <taxon>Alphaproteobacteria</taxon>
        <taxon>Maricaulales</taxon>
        <taxon>Maricaulaceae</taxon>
        <taxon>Glycocaulis</taxon>
    </lineage>
</organism>
<sequence>MFLLLISLIGGSASTLGAQALLSDSSPQHPIYYPIDGEHLLALNRSWAIYKTVRDSDNLTIRDYRFSIYDFENLYEIRIGYVGLGAPTGGAYRLGAIIECQRPEIECYILPE</sequence>
<protein>
    <submittedName>
        <fullName evidence="1">Uncharacterized protein</fullName>
    </submittedName>
</protein>
<keyword evidence="2" id="KW-1185">Reference proteome</keyword>
<comment type="caution">
    <text evidence="1">The sequence shown here is derived from an EMBL/GenBank/DDBJ whole genome shotgun (WGS) entry which is preliminary data.</text>
</comment>